<dbReference type="KEGG" id="crq:GCK72_024947"/>
<dbReference type="GeneID" id="78777863"/>
<evidence type="ECO:0000313" key="2">
    <source>
        <dbReference type="Proteomes" id="UP000483820"/>
    </source>
</evidence>
<evidence type="ECO:0000313" key="1">
    <source>
        <dbReference type="EMBL" id="KAF1748480.1"/>
    </source>
</evidence>
<reference evidence="1 2" key="1">
    <citation type="submission" date="2019-12" db="EMBL/GenBank/DDBJ databases">
        <title>Chromosome-level assembly of the Caenorhabditis remanei genome.</title>
        <authorList>
            <person name="Teterina A.A."/>
            <person name="Willis J.H."/>
            <person name="Phillips P.C."/>
        </authorList>
    </citation>
    <scope>NUCLEOTIDE SEQUENCE [LARGE SCALE GENOMIC DNA]</scope>
    <source>
        <strain evidence="1 2">PX506</strain>
        <tissue evidence="1">Whole organism</tissue>
    </source>
</reference>
<dbReference type="RefSeq" id="XP_053579698.1">
    <property type="nucleotide sequence ID" value="XM_053736132.1"/>
</dbReference>
<dbReference type="CTD" id="78777863"/>
<dbReference type="AlphaFoldDB" id="A0A6A5G0L5"/>
<name>A0A6A5G0L5_CAERE</name>
<protein>
    <submittedName>
        <fullName evidence="1">Uncharacterized protein</fullName>
    </submittedName>
</protein>
<proteinExistence type="predicted"/>
<dbReference type="EMBL" id="WUAV01000006">
    <property type="protein sequence ID" value="KAF1748480.1"/>
    <property type="molecule type" value="Genomic_DNA"/>
</dbReference>
<accession>A0A6A5G0L5</accession>
<gene>
    <name evidence="1" type="ORF">GCK72_024947</name>
</gene>
<comment type="caution">
    <text evidence="1">The sequence shown here is derived from an EMBL/GenBank/DDBJ whole genome shotgun (WGS) entry which is preliminary data.</text>
</comment>
<organism evidence="1 2">
    <name type="scientific">Caenorhabditis remanei</name>
    <name type="common">Caenorhabditis vulgaris</name>
    <dbReference type="NCBI Taxonomy" id="31234"/>
    <lineage>
        <taxon>Eukaryota</taxon>
        <taxon>Metazoa</taxon>
        <taxon>Ecdysozoa</taxon>
        <taxon>Nematoda</taxon>
        <taxon>Chromadorea</taxon>
        <taxon>Rhabditida</taxon>
        <taxon>Rhabditina</taxon>
        <taxon>Rhabditomorpha</taxon>
        <taxon>Rhabditoidea</taxon>
        <taxon>Rhabditidae</taxon>
        <taxon>Peloderinae</taxon>
        <taxon>Caenorhabditis</taxon>
    </lineage>
</organism>
<dbReference type="Proteomes" id="UP000483820">
    <property type="component" value="Chromosome X"/>
</dbReference>
<sequence>MEYEDLMTRNKKKRPGKKRNNYVGLEHRARLEKMATSGKMKASDSIVSCINLSPYNGVDCPDVKGVIGVHADFGVTLSPVKNCWSGLKFAPKKIEVSCPGVLNGVGKFGDAGISL</sequence>